<dbReference type="Proteomes" id="UP000236721">
    <property type="component" value="Unassembled WGS sequence"/>
</dbReference>
<feature type="transmembrane region" description="Helical" evidence="6">
    <location>
        <begin position="295"/>
        <end position="313"/>
    </location>
</feature>
<evidence type="ECO:0000256" key="6">
    <source>
        <dbReference type="SAM" id="Phobius"/>
    </source>
</evidence>
<evidence type="ECO:0000313" key="7">
    <source>
        <dbReference type="EMBL" id="SEG37656.1"/>
    </source>
</evidence>
<feature type="transmembrane region" description="Helical" evidence="6">
    <location>
        <begin position="262"/>
        <end position="283"/>
    </location>
</feature>
<comment type="subcellular location">
    <subcellularLocation>
        <location evidence="1">Cell inner membrane</location>
        <topology evidence="1">Multi-pass membrane protein</topology>
    </subcellularLocation>
</comment>
<feature type="transmembrane region" description="Helical" evidence="6">
    <location>
        <begin position="118"/>
        <end position="135"/>
    </location>
</feature>
<proteinExistence type="predicted"/>
<feature type="transmembrane region" description="Helical" evidence="6">
    <location>
        <begin position="93"/>
        <end position="112"/>
    </location>
</feature>
<evidence type="ECO:0000256" key="1">
    <source>
        <dbReference type="ARBA" id="ARBA00004429"/>
    </source>
</evidence>
<dbReference type="EMBL" id="FNVG01000012">
    <property type="protein sequence ID" value="SEG37656.1"/>
    <property type="molecule type" value="Genomic_DNA"/>
</dbReference>
<dbReference type="GO" id="GO:0005886">
    <property type="term" value="C:plasma membrane"/>
    <property type="evidence" value="ECO:0007669"/>
    <property type="project" value="UniProtKB-SubCell"/>
</dbReference>
<dbReference type="AlphaFoldDB" id="A0A1H5ZQH7"/>
<evidence type="ECO:0000256" key="5">
    <source>
        <dbReference type="ARBA" id="ARBA00023136"/>
    </source>
</evidence>
<keyword evidence="2" id="KW-1003">Cell membrane</keyword>
<dbReference type="PANTHER" id="PTHR43702:SF11">
    <property type="entry name" value="L-FUCOSE-PROTON SYMPORTER"/>
    <property type="match status" value="1"/>
</dbReference>
<keyword evidence="4 6" id="KW-1133">Transmembrane helix</keyword>
<sequence>MSDTLNIPRAELKGSNKAEVIPKEIKFGFWLLCTCFAMWGLANNMTDVLIAQFRKVFTLTDMQSGLVQTAFYGAYFCLALPAALFIQRFSYKAGVLLGLGLFATGALLFYPAAQAMEYLPFLLALFVLAGGLSILETSANPYILAMGPEETATRRLNIAQACNPIGSITGVLIGKFYILSQLNPATDAERAVMPVEELSQIQSEELYAVMMPYLAVACVIAVIWFLILKTRMPAAKDTSANGESTFGQAFSRIVKRSHFTKGVIAQFFYVGAQIGCWSWTIRYVMQEVGGTEAEASTYLLTSIVIFSAMRWVCVALMKHIEPQRLLAILAAIATVFVAMVMFVGGVAGAYALVGVSACMSLMFPTIFGLSLRDLGSDSKFGGSFLIMAILGGAVLTAIMGQISDAAGIGAAFIVPLIGFIYLVYYGFKGYEVK</sequence>
<reference evidence="8" key="1">
    <citation type="submission" date="2016-10" db="EMBL/GenBank/DDBJ databases">
        <authorList>
            <person name="Varghese N."/>
            <person name="Submissions S."/>
        </authorList>
    </citation>
    <scope>NUCLEOTIDE SEQUENCE [LARGE SCALE GENOMIC DNA]</scope>
    <source>
        <strain evidence="8">CGMCC 1.7062</strain>
    </source>
</reference>
<keyword evidence="5 6" id="KW-0472">Membrane</keyword>
<name>A0A1H5ZQH7_9VIBR</name>
<keyword evidence="3 6" id="KW-0812">Transmembrane</keyword>
<feature type="transmembrane region" description="Helical" evidence="6">
    <location>
        <begin position="408"/>
        <end position="427"/>
    </location>
</feature>
<feature type="transmembrane region" description="Helical" evidence="6">
    <location>
        <begin position="206"/>
        <end position="227"/>
    </location>
</feature>
<keyword evidence="8" id="KW-1185">Reference proteome</keyword>
<dbReference type="NCBIfam" id="TIGR00885">
    <property type="entry name" value="fucP"/>
    <property type="match status" value="1"/>
</dbReference>
<feature type="transmembrane region" description="Helical" evidence="6">
    <location>
        <begin position="66"/>
        <end position="86"/>
    </location>
</feature>
<dbReference type="Gene3D" id="1.20.1250.20">
    <property type="entry name" value="MFS general substrate transporter like domains"/>
    <property type="match status" value="2"/>
</dbReference>
<evidence type="ECO:0000313" key="8">
    <source>
        <dbReference type="Proteomes" id="UP000236721"/>
    </source>
</evidence>
<dbReference type="InterPro" id="IPR050375">
    <property type="entry name" value="MFS_TsgA-like"/>
</dbReference>
<dbReference type="SUPFAM" id="SSF103473">
    <property type="entry name" value="MFS general substrate transporter"/>
    <property type="match status" value="1"/>
</dbReference>
<evidence type="ECO:0000256" key="2">
    <source>
        <dbReference type="ARBA" id="ARBA00022475"/>
    </source>
</evidence>
<evidence type="ECO:0000256" key="4">
    <source>
        <dbReference type="ARBA" id="ARBA00022989"/>
    </source>
</evidence>
<feature type="transmembrane region" description="Helical" evidence="6">
    <location>
        <begin position="156"/>
        <end position="178"/>
    </location>
</feature>
<dbReference type="PANTHER" id="PTHR43702">
    <property type="entry name" value="L-FUCOSE-PROTON SYMPORTER"/>
    <property type="match status" value="1"/>
</dbReference>
<feature type="transmembrane region" description="Helical" evidence="6">
    <location>
        <begin position="349"/>
        <end position="371"/>
    </location>
</feature>
<feature type="transmembrane region" description="Helical" evidence="6">
    <location>
        <begin position="325"/>
        <end position="343"/>
    </location>
</feature>
<evidence type="ECO:0000256" key="3">
    <source>
        <dbReference type="ARBA" id="ARBA00022692"/>
    </source>
</evidence>
<dbReference type="InterPro" id="IPR005275">
    <property type="entry name" value="Lfuc_symporter_FucP"/>
</dbReference>
<dbReference type="InterPro" id="IPR036259">
    <property type="entry name" value="MFS_trans_sf"/>
</dbReference>
<protein>
    <submittedName>
        <fullName evidence="7">MFS transporter, FHS family, L-fucose permease</fullName>
    </submittedName>
</protein>
<organism evidence="7 8">
    <name type="scientific">Vibrio hangzhouensis</name>
    <dbReference type="NCBI Taxonomy" id="462991"/>
    <lineage>
        <taxon>Bacteria</taxon>
        <taxon>Pseudomonadati</taxon>
        <taxon>Pseudomonadota</taxon>
        <taxon>Gammaproteobacteria</taxon>
        <taxon>Vibrionales</taxon>
        <taxon>Vibrionaceae</taxon>
        <taxon>Vibrio</taxon>
    </lineage>
</organism>
<feature type="transmembrane region" description="Helical" evidence="6">
    <location>
        <begin position="27"/>
        <end position="46"/>
    </location>
</feature>
<accession>A0A1H5ZQH7</accession>
<dbReference type="GO" id="GO:0015535">
    <property type="term" value="F:fucose:proton symporter activity"/>
    <property type="evidence" value="ECO:0007669"/>
    <property type="project" value="InterPro"/>
</dbReference>
<dbReference type="InterPro" id="IPR011701">
    <property type="entry name" value="MFS"/>
</dbReference>
<dbReference type="CDD" id="cd17394">
    <property type="entry name" value="MFS_FucP_like"/>
    <property type="match status" value="1"/>
</dbReference>
<dbReference type="Pfam" id="PF07690">
    <property type="entry name" value="MFS_1"/>
    <property type="match status" value="1"/>
</dbReference>
<gene>
    <name evidence="7" type="ORF">SAMN04488244_11275</name>
</gene>
<dbReference type="RefSeq" id="WP_103880836.1">
    <property type="nucleotide sequence ID" value="NZ_FNVG01000012.1"/>
</dbReference>
<feature type="transmembrane region" description="Helical" evidence="6">
    <location>
        <begin position="383"/>
        <end position="402"/>
    </location>
</feature>
<dbReference type="OrthoDB" id="9795150at2"/>